<dbReference type="InterPro" id="IPR004183">
    <property type="entry name" value="Xdiol_dOase_suB"/>
</dbReference>
<dbReference type="PIRSF" id="PIRSF006157">
    <property type="entry name" value="Doxgns_DODA"/>
    <property type="match status" value="1"/>
</dbReference>
<dbReference type="Pfam" id="PF02900">
    <property type="entry name" value="LigB"/>
    <property type="match status" value="1"/>
</dbReference>
<evidence type="ECO:0000259" key="6">
    <source>
        <dbReference type="Pfam" id="PF02900"/>
    </source>
</evidence>
<evidence type="ECO:0000256" key="2">
    <source>
        <dbReference type="ARBA" id="ARBA00007581"/>
    </source>
</evidence>
<comment type="cofactor">
    <cofactor evidence="1">
        <name>Zn(2+)</name>
        <dbReference type="ChEBI" id="CHEBI:29105"/>
    </cofactor>
</comment>
<dbReference type="Gene3D" id="3.40.830.10">
    <property type="entry name" value="LigB-like"/>
    <property type="match status" value="1"/>
</dbReference>
<comment type="similarity">
    <text evidence="2">Belongs to the DODA-type extradiol aromatic ring-opening dioxygenase family.</text>
</comment>
<dbReference type="EMBL" id="AP017312">
    <property type="protein sequence ID" value="BAU29838.1"/>
    <property type="molecule type" value="Genomic_DNA"/>
</dbReference>
<protein>
    <submittedName>
        <fullName evidence="7">3,4-dihydroxyphenylacetate 2,3-dioxygenase</fullName>
        <ecNumber evidence="7">1.13.11.15</ecNumber>
    </submittedName>
</protein>
<dbReference type="PANTHER" id="PTHR30096:SF0">
    <property type="entry name" value="4,5-DOPA DIOXYGENASE EXTRADIOL-LIKE PROTEIN"/>
    <property type="match status" value="1"/>
</dbReference>
<dbReference type="PANTHER" id="PTHR30096">
    <property type="entry name" value="4,5-DOPA DIOXYGENASE EXTRADIOL-LIKE PROTEIN"/>
    <property type="match status" value="1"/>
</dbReference>
<dbReference type="OrthoDB" id="9790889at2"/>
<reference evidence="7 8" key="1">
    <citation type="submission" date="2015-12" db="EMBL/GenBank/DDBJ databases">
        <title>Genome sequence of Aneurinibacillus soli.</title>
        <authorList>
            <person name="Lee J.S."/>
            <person name="Lee K.C."/>
            <person name="Kim K.K."/>
            <person name="Lee B.W."/>
        </authorList>
    </citation>
    <scope>NUCLEOTIDE SEQUENCE [LARGE SCALE GENOMIC DNA]</scope>
    <source>
        <strain evidence="7 8">CB4</strain>
    </source>
</reference>
<dbReference type="KEGG" id="asoc:CB4_04092"/>
<organism evidence="7 8">
    <name type="scientific">Aneurinibacillus soli</name>
    <dbReference type="NCBI Taxonomy" id="1500254"/>
    <lineage>
        <taxon>Bacteria</taxon>
        <taxon>Bacillati</taxon>
        <taxon>Bacillota</taxon>
        <taxon>Bacilli</taxon>
        <taxon>Bacillales</taxon>
        <taxon>Paenibacillaceae</taxon>
        <taxon>Aneurinibacillus group</taxon>
        <taxon>Aneurinibacillus</taxon>
    </lineage>
</organism>
<evidence type="ECO:0000313" key="7">
    <source>
        <dbReference type="EMBL" id="BAU29838.1"/>
    </source>
</evidence>
<keyword evidence="3" id="KW-0479">Metal-binding</keyword>
<gene>
    <name evidence="7" type="primary">hpcB_2</name>
    <name evidence="7" type="ORF">CB4_04092</name>
</gene>
<dbReference type="InterPro" id="IPR014436">
    <property type="entry name" value="Extradiol_dOase_DODA"/>
</dbReference>
<dbReference type="GO" id="GO:0008270">
    <property type="term" value="F:zinc ion binding"/>
    <property type="evidence" value="ECO:0007669"/>
    <property type="project" value="InterPro"/>
</dbReference>
<dbReference type="EC" id="1.13.11.15" evidence="7"/>
<keyword evidence="7" id="KW-0223">Dioxygenase</keyword>
<dbReference type="GO" id="GO:0008687">
    <property type="term" value="F:3,4-dihydroxyphenylacetate 2,3-dioxygenase activity"/>
    <property type="evidence" value="ECO:0007669"/>
    <property type="project" value="UniProtKB-EC"/>
</dbReference>
<name>A0A0U5BNP4_9BACL</name>
<feature type="domain" description="Extradiol ring-cleavage dioxygenase class III enzyme subunit B" evidence="6">
    <location>
        <begin position="21"/>
        <end position="245"/>
    </location>
</feature>
<dbReference type="CDD" id="cd07363">
    <property type="entry name" value="45_DOPA_Dioxygenase"/>
    <property type="match status" value="1"/>
</dbReference>
<evidence type="ECO:0000256" key="1">
    <source>
        <dbReference type="ARBA" id="ARBA00001947"/>
    </source>
</evidence>
<keyword evidence="8" id="KW-1185">Reference proteome</keyword>
<keyword evidence="5 7" id="KW-0560">Oxidoreductase</keyword>
<evidence type="ECO:0000256" key="4">
    <source>
        <dbReference type="ARBA" id="ARBA00022833"/>
    </source>
</evidence>
<evidence type="ECO:0000256" key="5">
    <source>
        <dbReference type="ARBA" id="ARBA00023002"/>
    </source>
</evidence>
<sequence length="256" mass="28816">MMPAFFLAHGAPSLVIEENSYTEFLSKLVAELPRPKAIIVFTAHWESDVQLISSAQTHRTLYDFSGFPAEMYEMTYPAPGDPALAGRIAELLASQGIPSRQDDVRPLDHGVWALLKLMYPNADIPVVAMSVNPFLSPAEQYRIGQALAPLRDEDVLIIGSGGTVHNLRRLQWGGGQPEPWAMEFDQWVNEKLVTWNTEDMFRYDELAPHVREAVPRNEHFIPLLPIMGAGDRTRQATLLHQVYQYGSLSLSAWKFD</sequence>
<keyword evidence="4" id="KW-0862">Zinc</keyword>
<accession>A0A0U5BNP4</accession>
<dbReference type="AlphaFoldDB" id="A0A0U5BNP4"/>
<dbReference type="SUPFAM" id="SSF53213">
    <property type="entry name" value="LigB-like"/>
    <property type="match status" value="1"/>
</dbReference>
<dbReference type="RefSeq" id="WP_096467479.1">
    <property type="nucleotide sequence ID" value="NZ_AP017312.1"/>
</dbReference>
<evidence type="ECO:0000313" key="8">
    <source>
        <dbReference type="Proteomes" id="UP000217696"/>
    </source>
</evidence>
<proteinExistence type="inferred from homology"/>
<dbReference type="GO" id="GO:0008198">
    <property type="term" value="F:ferrous iron binding"/>
    <property type="evidence" value="ECO:0007669"/>
    <property type="project" value="InterPro"/>
</dbReference>
<evidence type="ECO:0000256" key="3">
    <source>
        <dbReference type="ARBA" id="ARBA00022723"/>
    </source>
</evidence>
<dbReference type="Proteomes" id="UP000217696">
    <property type="component" value="Chromosome"/>
</dbReference>